<dbReference type="InterPro" id="IPR000421">
    <property type="entry name" value="FA58C"/>
</dbReference>
<proteinExistence type="predicted"/>
<dbReference type="Gene3D" id="3.30.200.20">
    <property type="entry name" value="Phosphorylase Kinase, domain 1"/>
    <property type="match status" value="1"/>
</dbReference>
<gene>
    <name evidence="3" type="ORF">F4561_006305</name>
</gene>
<evidence type="ECO:0000313" key="4">
    <source>
        <dbReference type="Proteomes" id="UP000523007"/>
    </source>
</evidence>
<evidence type="ECO:0000259" key="2">
    <source>
        <dbReference type="Pfam" id="PF00754"/>
    </source>
</evidence>
<evidence type="ECO:0000313" key="3">
    <source>
        <dbReference type="EMBL" id="MBB4935411.1"/>
    </source>
</evidence>
<feature type="compositionally biased region" description="Basic and acidic residues" evidence="1">
    <location>
        <begin position="370"/>
        <end position="379"/>
    </location>
</feature>
<keyword evidence="4" id="KW-1185">Reference proteome</keyword>
<dbReference type="EMBL" id="JACHJT010000002">
    <property type="protein sequence ID" value="MBB4935411.1"/>
    <property type="molecule type" value="Genomic_DNA"/>
</dbReference>
<dbReference type="AlphaFoldDB" id="A0A7W7RPX7"/>
<dbReference type="CDD" id="cd13973">
    <property type="entry name" value="PK_MviN-like"/>
    <property type="match status" value="1"/>
</dbReference>
<reference evidence="3 4" key="1">
    <citation type="submission" date="2020-08" db="EMBL/GenBank/DDBJ databases">
        <title>Sequencing the genomes of 1000 actinobacteria strains.</title>
        <authorList>
            <person name="Klenk H.-P."/>
        </authorList>
    </citation>
    <scope>NUCLEOTIDE SEQUENCE [LARGE SCALE GENOMIC DNA]</scope>
    <source>
        <strain evidence="3 4">DSM 102030</strain>
    </source>
</reference>
<dbReference type="Gene3D" id="2.60.120.260">
    <property type="entry name" value="Galactose-binding domain-like"/>
    <property type="match status" value="1"/>
</dbReference>
<dbReference type="InterPro" id="IPR011009">
    <property type="entry name" value="Kinase-like_dom_sf"/>
</dbReference>
<evidence type="ECO:0000256" key="1">
    <source>
        <dbReference type="SAM" id="MobiDB-lite"/>
    </source>
</evidence>
<feature type="region of interest" description="Disordered" evidence="1">
    <location>
        <begin position="326"/>
        <end position="392"/>
    </location>
</feature>
<name>A0A7W7RPX7_9ACTN</name>
<feature type="compositionally biased region" description="Low complexity" evidence="1">
    <location>
        <begin position="254"/>
        <end position="271"/>
    </location>
</feature>
<sequence length="498" mass="51595">MIEPGAYLAGRYRLEQPVSDAGGATFWKAADETLARPVAVWTFAEGFPRATEVVHASRATSRVSDSRVTQVFDADDSGPTPYVVEEWVVGQSLAELLADGPLQPERAAGLVAEAAEAVAAANDTGLFHLYLTPTKLMWSLGGAVKVTGIGVDAALHGVSAPDPAAADAQGLGKLLYAALTAHWPDSEQNGLPAAPTESGRPCRPSMIRSGIHPKLDAITCAAVFRDGGTPPLVSARSVAEALADVPRQVPLPSAPARSAAPRSGTSRRSGAQSVVTPAQADPPRGGRAAQKEAARSARVRKTLIGAAAVLVFVAVVAGAWTIGSSIGGSDEPDDSDGDNQQQEATTGGDDEDLVTLEPQNVNGFDPQGDGDEHGERANEAFDGDPATSWNTQTYDSAEFGNLKDGVGLLVDLGEPGELHEVDLDLGSGGATDVEIKVGDEADLSSLSTSGEAAQASGEVNVKLSDPAEGRYVVVWFTTLPNDGEHRGTINEVELRGKM</sequence>
<protein>
    <recommendedName>
        <fullName evidence="2">F5/8 type C domain-containing protein</fullName>
    </recommendedName>
</protein>
<dbReference type="InterPro" id="IPR008979">
    <property type="entry name" value="Galactose-bd-like_sf"/>
</dbReference>
<accession>A0A7W7RPX7</accession>
<dbReference type="Pfam" id="PF00754">
    <property type="entry name" value="F5_F8_type_C"/>
    <property type="match status" value="1"/>
</dbReference>
<dbReference type="Gene3D" id="1.10.510.10">
    <property type="entry name" value="Transferase(Phosphotransferase) domain 1"/>
    <property type="match status" value="1"/>
</dbReference>
<dbReference type="SUPFAM" id="SSF56112">
    <property type="entry name" value="Protein kinase-like (PK-like)"/>
    <property type="match status" value="1"/>
</dbReference>
<dbReference type="Proteomes" id="UP000523007">
    <property type="component" value="Unassembled WGS sequence"/>
</dbReference>
<dbReference type="SUPFAM" id="SSF49785">
    <property type="entry name" value="Galactose-binding domain-like"/>
    <property type="match status" value="1"/>
</dbReference>
<feature type="domain" description="F5/8 type C" evidence="2">
    <location>
        <begin position="374"/>
        <end position="483"/>
    </location>
</feature>
<comment type="caution">
    <text evidence="3">The sequence shown here is derived from an EMBL/GenBank/DDBJ whole genome shotgun (WGS) entry which is preliminary data.</text>
</comment>
<feature type="region of interest" description="Disordered" evidence="1">
    <location>
        <begin position="249"/>
        <end position="293"/>
    </location>
</feature>
<organism evidence="3 4">
    <name type="scientific">Lipingzhangella halophila</name>
    <dbReference type="NCBI Taxonomy" id="1783352"/>
    <lineage>
        <taxon>Bacteria</taxon>
        <taxon>Bacillati</taxon>
        <taxon>Actinomycetota</taxon>
        <taxon>Actinomycetes</taxon>
        <taxon>Streptosporangiales</taxon>
        <taxon>Nocardiopsidaceae</taxon>
        <taxon>Lipingzhangella</taxon>
    </lineage>
</organism>